<evidence type="ECO:0000313" key="3">
    <source>
        <dbReference type="Proteomes" id="UP000614601"/>
    </source>
</evidence>
<evidence type="ECO:0000256" key="1">
    <source>
        <dbReference type="SAM" id="SignalP"/>
    </source>
</evidence>
<name>A0A811KDX0_9BILA</name>
<dbReference type="EMBL" id="CAJFCW020000003">
    <property type="protein sequence ID" value="CAG9101349.1"/>
    <property type="molecule type" value="Genomic_DNA"/>
</dbReference>
<proteinExistence type="predicted"/>
<evidence type="ECO:0008006" key="4">
    <source>
        <dbReference type="Google" id="ProtNLM"/>
    </source>
</evidence>
<dbReference type="AlphaFoldDB" id="A0A811KDX0"/>
<feature type="signal peptide" evidence="1">
    <location>
        <begin position="1"/>
        <end position="15"/>
    </location>
</feature>
<keyword evidence="1" id="KW-0732">Signal</keyword>
<gene>
    <name evidence="2" type="ORF">BOKJ2_LOCUS5212</name>
</gene>
<protein>
    <recommendedName>
        <fullName evidence="4">Secreted protein</fullName>
    </recommendedName>
</protein>
<dbReference type="EMBL" id="CAJFDH010000003">
    <property type="protein sequence ID" value="CAD5213677.1"/>
    <property type="molecule type" value="Genomic_DNA"/>
</dbReference>
<comment type="caution">
    <text evidence="2">The sequence shown here is derived from an EMBL/GenBank/DDBJ whole genome shotgun (WGS) entry which is preliminary data.</text>
</comment>
<keyword evidence="3" id="KW-1185">Reference proteome</keyword>
<feature type="chain" id="PRO_5036408317" description="Secreted protein" evidence="1">
    <location>
        <begin position="16"/>
        <end position="95"/>
    </location>
</feature>
<reference evidence="2" key="1">
    <citation type="submission" date="2020-09" db="EMBL/GenBank/DDBJ databases">
        <authorList>
            <person name="Kikuchi T."/>
        </authorList>
    </citation>
    <scope>NUCLEOTIDE SEQUENCE</scope>
    <source>
        <strain evidence="2">SH1</strain>
    </source>
</reference>
<sequence length="95" mass="10460">MVATNFPALLPQIVALTLLSLPSDQELSVTYTIFKHSSTDLKAVRYTQCQSTKITSGTPAGFCFVSNQYLVRQRMVFVEEAKGCCKLEGTDPKPV</sequence>
<organism evidence="2 3">
    <name type="scientific">Bursaphelenchus okinawaensis</name>
    <dbReference type="NCBI Taxonomy" id="465554"/>
    <lineage>
        <taxon>Eukaryota</taxon>
        <taxon>Metazoa</taxon>
        <taxon>Ecdysozoa</taxon>
        <taxon>Nematoda</taxon>
        <taxon>Chromadorea</taxon>
        <taxon>Rhabditida</taxon>
        <taxon>Tylenchina</taxon>
        <taxon>Tylenchomorpha</taxon>
        <taxon>Aphelenchoidea</taxon>
        <taxon>Aphelenchoididae</taxon>
        <taxon>Bursaphelenchus</taxon>
    </lineage>
</organism>
<evidence type="ECO:0000313" key="2">
    <source>
        <dbReference type="EMBL" id="CAD5213677.1"/>
    </source>
</evidence>
<dbReference type="Proteomes" id="UP000783686">
    <property type="component" value="Unassembled WGS sequence"/>
</dbReference>
<accession>A0A811KDX0</accession>
<dbReference type="Proteomes" id="UP000614601">
    <property type="component" value="Unassembled WGS sequence"/>
</dbReference>